<evidence type="ECO:0000313" key="1">
    <source>
        <dbReference type="EMBL" id="MFD1126648.1"/>
    </source>
</evidence>
<evidence type="ECO:0008006" key="3">
    <source>
        <dbReference type="Google" id="ProtNLM"/>
    </source>
</evidence>
<keyword evidence="2" id="KW-1185">Reference proteome</keyword>
<name>A0ABW3PKS9_9BACL</name>
<dbReference type="EMBL" id="JBHTKX010000001">
    <property type="protein sequence ID" value="MFD1126648.1"/>
    <property type="molecule type" value="Genomic_DNA"/>
</dbReference>
<proteinExistence type="predicted"/>
<sequence>MEYIEFREAVYEDIISMYEDQCLDIMKQAMKGELNGYQFNAYAAMIFGCFLCEVYTDDHKKFLELATPIYELYSKSKVENDANNLRTLMKIHNLEVIK</sequence>
<comment type="caution">
    <text evidence="1">The sequence shown here is derived from an EMBL/GenBank/DDBJ whole genome shotgun (WGS) entry which is preliminary data.</text>
</comment>
<accession>A0ABW3PKS9</accession>
<reference evidence="2" key="1">
    <citation type="journal article" date="2019" name="Int. J. Syst. Evol. Microbiol.">
        <title>The Global Catalogue of Microorganisms (GCM) 10K type strain sequencing project: providing services to taxonomists for standard genome sequencing and annotation.</title>
        <authorList>
            <consortium name="The Broad Institute Genomics Platform"/>
            <consortium name="The Broad Institute Genome Sequencing Center for Infectious Disease"/>
            <person name="Wu L."/>
            <person name="Ma J."/>
        </authorList>
    </citation>
    <scope>NUCLEOTIDE SEQUENCE [LARGE SCALE GENOMIC DNA]</scope>
    <source>
        <strain evidence="2">CCUG 53519</strain>
    </source>
</reference>
<dbReference type="Proteomes" id="UP001597169">
    <property type="component" value="Unassembled WGS sequence"/>
</dbReference>
<gene>
    <name evidence="1" type="ORF">ACFQ3J_00470</name>
</gene>
<organism evidence="1 2">
    <name type="scientific">Paenibacillus provencensis</name>
    <dbReference type="NCBI Taxonomy" id="441151"/>
    <lineage>
        <taxon>Bacteria</taxon>
        <taxon>Bacillati</taxon>
        <taxon>Bacillota</taxon>
        <taxon>Bacilli</taxon>
        <taxon>Bacillales</taxon>
        <taxon>Paenibacillaceae</taxon>
        <taxon>Paenibacillus</taxon>
    </lineage>
</organism>
<evidence type="ECO:0000313" key="2">
    <source>
        <dbReference type="Proteomes" id="UP001597169"/>
    </source>
</evidence>
<dbReference type="RefSeq" id="WP_379292264.1">
    <property type="nucleotide sequence ID" value="NZ_JBHTKX010000001.1"/>
</dbReference>
<protein>
    <recommendedName>
        <fullName evidence="3">Phage protein</fullName>
    </recommendedName>
</protein>